<protein>
    <submittedName>
        <fullName evidence="3">Glutamate receptor ionotropic, NMDA 2B-like</fullName>
    </submittedName>
</protein>
<feature type="compositionally biased region" description="Polar residues" evidence="1">
    <location>
        <begin position="343"/>
        <end position="361"/>
    </location>
</feature>
<proteinExistence type="predicted"/>
<gene>
    <name evidence="3" type="ORF">ElyMa_004294600</name>
</gene>
<comment type="caution">
    <text evidence="3">The sequence shown here is derived from an EMBL/GenBank/DDBJ whole genome shotgun (WGS) entry which is preliminary data.</text>
</comment>
<feature type="compositionally biased region" description="Polar residues" evidence="1">
    <location>
        <begin position="494"/>
        <end position="519"/>
    </location>
</feature>
<keyword evidence="2" id="KW-0812">Transmembrane</keyword>
<keyword evidence="3" id="KW-0675">Receptor</keyword>
<name>A0AAV4GYJ2_9GAST</name>
<keyword evidence="2" id="KW-1133">Transmembrane helix</keyword>
<evidence type="ECO:0000313" key="4">
    <source>
        <dbReference type="Proteomes" id="UP000762676"/>
    </source>
</evidence>
<dbReference type="EMBL" id="BMAT01008645">
    <property type="protein sequence ID" value="GFR90048.1"/>
    <property type="molecule type" value="Genomic_DNA"/>
</dbReference>
<feature type="compositionally biased region" description="Low complexity" evidence="1">
    <location>
        <begin position="362"/>
        <end position="372"/>
    </location>
</feature>
<accession>A0AAV4GYJ2</accession>
<feature type="transmembrane region" description="Helical" evidence="2">
    <location>
        <begin position="663"/>
        <end position="690"/>
    </location>
</feature>
<feature type="transmembrane region" description="Helical" evidence="2">
    <location>
        <begin position="109"/>
        <end position="134"/>
    </location>
</feature>
<dbReference type="Proteomes" id="UP000762676">
    <property type="component" value="Unassembled WGS sequence"/>
</dbReference>
<dbReference type="SUPFAM" id="SSF53850">
    <property type="entry name" value="Periplasmic binding protein-like II"/>
    <property type="match status" value="1"/>
</dbReference>
<organism evidence="3 4">
    <name type="scientific">Elysia marginata</name>
    <dbReference type="NCBI Taxonomy" id="1093978"/>
    <lineage>
        <taxon>Eukaryota</taxon>
        <taxon>Metazoa</taxon>
        <taxon>Spiralia</taxon>
        <taxon>Lophotrochozoa</taxon>
        <taxon>Mollusca</taxon>
        <taxon>Gastropoda</taxon>
        <taxon>Heterobranchia</taxon>
        <taxon>Euthyneura</taxon>
        <taxon>Panpulmonata</taxon>
        <taxon>Sacoglossa</taxon>
        <taxon>Placobranchoidea</taxon>
        <taxon>Plakobranchidae</taxon>
        <taxon>Elysia</taxon>
    </lineage>
</organism>
<evidence type="ECO:0000313" key="3">
    <source>
        <dbReference type="EMBL" id="GFR90048.1"/>
    </source>
</evidence>
<feature type="compositionally biased region" description="Basic and acidic residues" evidence="1">
    <location>
        <begin position="225"/>
        <end position="235"/>
    </location>
</feature>
<sequence>MYMKRNPQTDVKTAIKRLKQNKIQAFIYDSTTLEYEVGKDDGCKLKTVGKRISETGYGIAFPKKSQWTQQVNKALLWLQQDGEIERLQKFWLAGACHKKKETGVSSHTLGILNFTSAFVLLGVGVGLGIILLIMEHCYFRFGRKSLKKWDKCGCCSLVSLSMGQSLTFEQSVMEAIDFHRHHKCKDPLCETQLWKVKHELDLALLKVGQLRKQLAHSSALEASSEDMRAQDRSEEVTSSPYQNGTAARRRRRQTAGDETGVKGQDGAADTRRPLLALEGGLKSDTESDDDHPSSVSSPRRHHVTRTPTSADVEFAPSSRSGGRKGGSLKGSGQKALPDDRGAKSTQQPGVAVSESPSPTTQGSAGSSRGSRLLDGEDGQFASYPPPPPFEEVLASEDYNTYPRPPSGGPNGEPDSSTLRSPSITPPPPPHVPPSADLYSQDSGGGQGSGYFPPPPPPHSSYQRPETQGQQQDDTSPYSLVHKQPSSDPRGRPSPANTGPSSKSSQPPNKTNEMPLTSSSIEDDNDRSLRRQRTNDGNTYVNQFLKVLSPETFRSLLCGIHLVLNQLYGSFVAQEVTTQTTVANLQPPLGSLGQLQSSLLALYFAHGLGLNCLVYPHEFYVARPRCEVARPASLLSCPFTVSAKIDTICPLGLPVLFLQLPVGLLLKLVVGGGVVVVVVVVEVAVVVVVVVELYW</sequence>
<evidence type="ECO:0000256" key="1">
    <source>
        <dbReference type="SAM" id="MobiDB-lite"/>
    </source>
</evidence>
<keyword evidence="4" id="KW-1185">Reference proteome</keyword>
<feature type="region of interest" description="Disordered" evidence="1">
    <location>
        <begin position="218"/>
        <end position="534"/>
    </location>
</feature>
<dbReference type="AlphaFoldDB" id="A0AAV4GYJ2"/>
<feature type="compositionally biased region" description="Polar residues" evidence="1">
    <location>
        <begin position="465"/>
        <end position="477"/>
    </location>
</feature>
<dbReference type="PANTHER" id="PTHR18966">
    <property type="entry name" value="IONOTROPIC GLUTAMATE RECEPTOR"/>
    <property type="match status" value="1"/>
</dbReference>
<feature type="compositionally biased region" description="Polar residues" evidence="1">
    <location>
        <begin position="236"/>
        <end position="245"/>
    </location>
</feature>
<dbReference type="InterPro" id="IPR015683">
    <property type="entry name" value="Ionotropic_Glu_rcpt"/>
</dbReference>
<reference evidence="3 4" key="1">
    <citation type="journal article" date="2021" name="Elife">
        <title>Chloroplast acquisition without the gene transfer in kleptoplastic sea slugs, Plakobranchus ocellatus.</title>
        <authorList>
            <person name="Maeda T."/>
            <person name="Takahashi S."/>
            <person name="Yoshida T."/>
            <person name="Shimamura S."/>
            <person name="Takaki Y."/>
            <person name="Nagai Y."/>
            <person name="Toyoda A."/>
            <person name="Suzuki Y."/>
            <person name="Arimoto A."/>
            <person name="Ishii H."/>
            <person name="Satoh N."/>
            <person name="Nishiyama T."/>
            <person name="Hasebe M."/>
            <person name="Maruyama T."/>
            <person name="Minagawa J."/>
            <person name="Obokata J."/>
            <person name="Shigenobu S."/>
        </authorList>
    </citation>
    <scope>NUCLEOTIDE SEQUENCE [LARGE SCALE GENOMIC DNA]</scope>
</reference>
<keyword evidence="2" id="KW-0472">Membrane</keyword>
<evidence type="ECO:0000256" key="2">
    <source>
        <dbReference type="SAM" id="Phobius"/>
    </source>
</evidence>
<dbReference type="Gene3D" id="3.40.190.10">
    <property type="entry name" value="Periplasmic binding protein-like II"/>
    <property type="match status" value="2"/>
</dbReference>
<feature type="compositionally biased region" description="Pro residues" evidence="1">
    <location>
        <begin position="423"/>
        <end position="432"/>
    </location>
</feature>